<accession>A0ABQ9HAQ0</accession>
<feature type="compositionally biased region" description="Basic and acidic residues" evidence="1">
    <location>
        <begin position="8"/>
        <end position="17"/>
    </location>
</feature>
<feature type="region of interest" description="Disordered" evidence="1">
    <location>
        <begin position="1"/>
        <end position="66"/>
    </location>
</feature>
<sequence length="100" mass="10833">MEQSWNAREWENPEKTRRPSSSSDPIPTCENLGCDPAGKRTQLALARGKGSSRYTTAVPGLSRPAEGLPHVKWSAEILAALNIEVLRADEGESTCEAAPE</sequence>
<evidence type="ECO:0000313" key="2">
    <source>
        <dbReference type="EMBL" id="KAJ8881345.1"/>
    </source>
</evidence>
<organism evidence="2 3">
    <name type="scientific">Dryococelus australis</name>
    <dbReference type="NCBI Taxonomy" id="614101"/>
    <lineage>
        <taxon>Eukaryota</taxon>
        <taxon>Metazoa</taxon>
        <taxon>Ecdysozoa</taxon>
        <taxon>Arthropoda</taxon>
        <taxon>Hexapoda</taxon>
        <taxon>Insecta</taxon>
        <taxon>Pterygota</taxon>
        <taxon>Neoptera</taxon>
        <taxon>Polyneoptera</taxon>
        <taxon>Phasmatodea</taxon>
        <taxon>Verophasmatodea</taxon>
        <taxon>Anareolatae</taxon>
        <taxon>Phasmatidae</taxon>
        <taxon>Eurycanthinae</taxon>
        <taxon>Dryococelus</taxon>
    </lineage>
</organism>
<proteinExistence type="predicted"/>
<name>A0ABQ9HAQ0_9NEOP</name>
<protein>
    <submittedName>
        <fullName evidence="2">Uncharacterized protein</fullName>
    </submittedName>
</protein>
<reference evidence="2 3" key="1">
    <citation type="submission" date="2023-02" db="EMBL/GenBank/DDBJ databases">
        <title>LHISI_Scaffold_Assembly.</title>
        <authorList>
            <person name="Stuart O.P."/>
            <person name="Cleave R."/>
            <person name="Magrath M.J.L."/>
            <person name="Mikheyev A.S."/>
        </authorList>
    </citation>
    <scope>NUCLEOTIDE SEQUENCE [LARGE SCALE GENOMIC DNA]</scope>
    <source>
        <strain evidence="2">Daus_M_001</strain>
        <tissue evidence="2">Leg muscle</tissue>
    </source>
</reference>
<dbReference type="EMBL" id="JARBHB010000006">
    <property type="protein sequence ID" value="KAJ8881345.1"/>
    <property type="molecule type" value="Genomic_DNA"/>
</dbReference>
<evidence type="ECO:0000256" key="1">
    <source>
        <dbReference type="SAM" id="MobiDB-lite"/>
    </source>
</evidence>
<comment type="caution">
    <text evidence="2">The sequence shown here is derived from an EMBL/GenBank/DDBJ whole genome shotgun (WGS) entry which is preliminary data.</text>
</comment>
<dbReference type="Proteomes" id="UP001159363">
    <property type="component" value="Chromosome 5"/>
</dbReference>
<evidence type="ECO:0000313" key="3">
    <source>
        <dbReference type="Proteomes" id="UP001159363"/>
    </source>
</evidence>
<keyword evidence="3" id="KW-1185">Reference proteome</keyword>
<gene>
    <name evidence="2" type="ORF">PR048_017826</name>
</gene>